<feature type="transmembrane region" description="Helical" evidence="2">
    <location>
        <begin position="39"/>
        <end position="59"/>
    </location>
</feature>
<evidence type="ECO:0000256" key="1">
    <source>
        <dbReference type="SAM" id="MobiDB-lite"/>
    </source>
</evidence>
<dbReference type="AlphaFoldDB" id="A0A8D9BFK0"/>
<keyword evidence="2" id="KW-0472">Membrane</keyword>
<sequence>MATVNYHSGQARYIPLLLIVNCHSSLLSIPIHISIINLNILLFIVIPSLFLPSLFLPINFSSVINVYRNKVLFICLIVIMHLPNIASCPSFAPHFYLYRLYLYRYILYNLYCTCNCLSNVICPSFENVVSTKRILHPAVTNSSILSPHAPPFIPNQLYIRVTCTSSTLSPHATPFSPNQTYARATGVDCTLSPYATSFVPNISYVNTDCDTLIQNTTRSQADNSYPLPTIPRLTHPSLFPQTPPIHSSYSDQISFTHTSSTIQHLHIDHAHLFGTPDLTQPPPPLRSTTTHTASSNKITVFHQNIQGIRGKIPQIETFLSTLSSDHGLSPDVLCFSESSLKPDLIPCVNIPHFVNVSTYCRPVRQRGGTSIFVKTSLDFIPIILNVRTEEFSFEYCVAISKSREIVVVCIYRSNNPLSDLETFFDRFEELLGELCSFKYIVVCADLNINLLTRTPASSRLRTLLNLFHLKHCVTVPTRICDTTETCIDNIFVNFSPKTLINEEVNIYSGLSDHQFSQTVCFYTKLVSTEKIFTRTFSARQVDAFLQSLEHIDFSPIYLLEDVNHQVNCFYNLILQPFNSHFPFKIVTVGGPRRKKWITRGLAVSCAHKRQLFALCRQTTNPILHLHYKNYCSVLNKVVKQAKQQYTLHSIKCAPKNQKSRVVWDIVRSFSKQSKPVHSQIKLKHQNRTISDPVSIANLFNVFWTNVADSVSSHSSSLPNTHSSSAPPHSSSLPTLSSSPPPHSSHFRTHSSSPLPTHSSSPLQTSKFKQI</sequence>
<feature type="transmembrane region" description="Helical" evidence="2">
    <location>
        <begin position="71"/>
        <end position="92"/>
    </location>
</feature>
<evidence type="ECO:0000256" key="2">
    <source>
        <dbReference type="SAM" id="Phobius"/>
    </source>
</evidence>
<proteinExistence type="predicted"/>
<keyword evidence="2" id="KW-1133">Transmembrane helix</keyword>
<dbReference type="InterPro" id="IPR036691">
    <property type="entry name" value="Endo/exonu/phosph_ase_sf"/>
</dbReference>
<organism evidence="3">
    <name type="scientific">Cacopsylla melanoneura</name>
    <dbReference type="NCBI Taxonomy" id="428564"/>
    <lineage>
        <taxon>Eukaryota</taxon>
        <taxon>Metazoa</taxon>
        <taxon>Ecdysozoa</taxon>
        <taxon>Arthropoda</taxon>
        <taxon>Hexapoda</taxon>
        <taxon>Insecta</taxon>
        <taxon>Pterygota</taxon>
        <taxon>Neoptera</taxon>
        <taxon>Paraneoptera</taxon>
        <taxon>Hemiptera</taxon>
        <taxon>Sternorrhyncha</taxon>
        <taxon>Psylloidea</taxon>
        <taxon>Psyllidae</taxon>
        <taxon>Psyllinae</taxon>
        <taxon>Cacopsylla</taxon>
    </lineage>
</organism>
<evidence type="ECO:0000313" key="3">
    <source>
        <dbReference type="EMBL" id="CAG6784268.1"/>
    </source>
</evidence>
<dbReference type="SUPFAM" id="SSF56219">
    <property type="entry name" value="DNase I-like"/>
    <property type="match status" value="1"/>
</dbReference>
<keyword evidence="2" id="KW-0812">Transmembrane</keyword>
<accession>A0A8D9BFK0</accession>
<dbReference type="EMBL" id="HBUF01636560">
    <property type="protein sequence ID" value="CAG6784268.1"/>
    <property type="molecule type" value="Transcribed_RNA"/>
</dbReference>
<evidence type="ECO:0008006" key="4">
    <source>
        <dbReference type="Google" id="ProtNLM"/>
    </source>
</evidence>
<name>A0A8D9BFK0_9HEMI</name>
<reference evidence="3" key="1">
    <citation type="submission" date="2021-05" db="EMBL/GenBank/DDBJ databases">
        <authorList>
            <person name="Alioto T."/>
            <person name="Alioto T."/>
            <person name="Gomez Garrido J."/>
        </authorList>
    </citation>
    <scope>NUCLEOTIDE SEQUENCE</scope>
</reference>
<feature type="compositionally biased region" description="Low complexity" evidence="1">
    <location>
        <begin position="713"/>
        <end position="737"/>
    </location>
</feature>
<dbReference type="Gene3D" id="3.60.10.10">
    <property type="entry name" value="Endonuclease/exonuclease/phosphatase"/>
    <property type="match status" value="1"/>
</dbReference>
<feature type="region of interest" description="Disordered" evidence="1">
    <location>
        <begin position="713"/>
        <end position="770"/>
    </location>
</feature>
<feature type="compositionally biased region" description="Low complexity" evidence="1">
    <location>
        <begin position="749"/>
        <end position="770"/>
    </location>
</feature>
<protein>
    <recommendedName>
        <fullName evidence="4">Endonuclease/exonuclease/phosphatase domain-containing protein</fullName>
    </recommendedName>
</protein>
<feature type="transmembrane region" description="Helical" evidence="2">
    <location>
        <begin position="12"/>
        <end position="33"/>
    </location>
</feature>